<dbReference type="PANTHER" id="PTHR24421:SF10">
    <property type="entry name" value="NITRATE_NITRITE SENSOR PROTEIN NARQ"/>
    <property type="match status" value="1"/>
</dbReference>
<keyword evidence="9" id="KW-0472">Membrane</keyword>
<comment type="caution">
    <text evidence="12">The sequence shown here is derived from an EMBL/GenBank/DDBJ whole genome shotgun (WGS) entry which is preliminary data.</text>
</comment>
<evidence type="ECO:0000256" key="6">
    <source>
        <dbReference type="ARBA" id="ARBA00022777"/>
    </source>
</evidence>
<sequence length="376" mass="39662">MSWRRLLDPLRTVGRRGVYLLLGSVIATPYAVLGWALAQVWRTNGAAVALSLIVVGAAIGLTPALLPATRGLQIAAARTLLDVDLPDPLPDARLDQQTRLRAALWYFLHVGGGAVLGAGLVIVLPAGPVLAVSYNAAVGLAITAAEVTVAAYAVAGLGALARLMAPVLLGPSAVERIRALEERQELLLEHNRLARELHDSVGHALTVAVVQAGAARELLRTDPEFAERALAAIEERSREAAADLDHVLGLLRRDRLREDAPSGDIAGLAAHAKITGDLGRLPGVVRREAYRIVQEGLTNAARHADDAYPQVIVVVGDRTVTVEITNALGGGPRIPRSGGGRGLSGLRERVALLGGRIEAGPIEGARWRVTAWLPYA</sequence>
<keyword evidence="9" id="KW-0812">Transmembrane</keyword>
<proteinExistence type="predicted"/>
<dbReference type="InterPro" id="IPR011712">
    <property type="entry name" value="Sig_transdc_His_kin_sub3_dim/P"/>
</dbReference>
<dbReference type="Proteomes" id="UP001595816">
    <property type="component" value="Unassembled WGS sequence"/>
</dbReference>
<feature type="transmembrane region" description="Helical" evidence="9">
    <location>
        <begin position="47"/>
        <end position="68"/>
    </location>
</feature>
<keyword evidence="3" id="KW-0597">Phosphoprotein</keyword>
<evidence type="ECO:0000313" key="12">
    <source>
        <dbReference type="EMBL" id="MFC4135826.1"/>
    </source>
</evidence>
<keyword evidence="8" id="KW-0902">Two-component regulatory system</keyword>
<dbReference type="Pfam" id="PF02518">
    <property type="entry name" value="HATPase_c"/>
    <property type="match status" value="1"/>
</dbReference>
<keyword evidence="9" id="KW-1133">Transmembrane helix</keyword>
<dbReference type="RefSeq" id="WP_253763204.1">
    <property type="nucleotide sequence ID" value="NZ_JAMZDZ010000001.1"/>
</dbReference>
<organism evidence="12 13">
    <name type="scientific">Hamadaea flava</name>
    <dbReference type="NCBI Taxonomy" id="1742688"/>
    <lineage>
        <taxon>Bacteria</taxon>
        <taxon>Bacillati</taxon>
        <taxon>Actinomycetota</taxon>
        <taxon>Actinomycetes</taxon>
        <taxon>Micromonosporales</taxon>
        <taxon>Micromonosporaceae</taxon>
        <taxon>Hamadaea</taxon>
    </lineage>
</organism>
<dbReference type="InterPro" id="IPR050482">
    <property type="entry name" value="Sensor_HK_TwoCompSys"/>
</dbReference>
<dbReference type="GO" id="GO:0016301">
    <property type="term" value="F:kinase activity"/>
    <property type="evidence" value="ECO:0007669"/>
    <property type="project" value="UniProtKB-KW"/>
</dbReference>
<evidence type="ECO:0000259" key="10">
    <source>
        <dbReference type="Pfam" id="PF02518"/>
    </source>
</evidence>
<evidence type="ECO:0000256" key="7">
    <source>
        <dbReference type="ARBA" id="ARBA00022840"/>
    </source>
</evidence>
<dbReference type="SUPFAM" id="SSF55874">
    <property type="entry name" value="ATPase domain of HSP90 chaperone/DNA topoisomerase II/histidine kinase"/>
    <property type="match status" value="1"/>
</dbReference>
<evidence type="ECO:0000256" key="1">
    <source>
        <dbReference type="ARBA" id="ARBA00000085"/>
    </source>
</evidence>
<dbReference type="Gene3D" id="1.20.5.1930">
    <property type="match status" value="1"/>
</dbReference>
<dbReference type="Pfam" id="PF07730">
    <property type="entry name" value="HisKA_3"/>
    <property type="match status" value="1"/>
</dbReference>
<feature type="domain" description="Histidine kinase/HSP90-like ATPase" evidence="10">
    <location>
        <begin position="287"/>
        <end position="375"/>
    </location>
</feature>
<keyword evidence="13" id="KW-1185">Reference proteome</keyword>
<evidence type="ECO:0000313" key="13">
    <source>
        <dbReference type="Proteomes" id="UP001595816"/>
    </source>
</evidence>
<feature type="transmembrane region" description="Helical" evidence="9">
    <location>
        <begin position="136"/>
        <end position="160"/>
    </location>
</feature>
<keyword evidence="4" id="KW-0808">Transferase</keyword>
<evidence type="ECO:0000259" key="11">
    <source>
        <dbReference type="Pfam" id="PF07730"/>
    </source>
</evidence>
<feature type="transmembrane region" description="Helical" evidence="9">
    <location>
        <begin position="103"/>
        <end position="124"/>
    </location>
</feature>
<feature type="transmembrane region" description="Helical" evidence="9">
    <location>
        <begin position="20"/>
        <end position="41"/>
    </location>
</feature>
<accession>A0ABV8LXL6</accession>
<dbReference type="InterPro" id="IPR003594">
    <property type="entry name" value="HATPase_dom"/>
</dbReference>
<evidence type="ECO:0000256" key="5">
    <source>
        <dbReference type="ARBA" id="ARBA00022741"/>
    </source>
</evidence>
<dbReference type="EC" id="2.7.13.3" evidence="2"/>
<evidence type="ECO:0000256" key="9">
    <source>
        <dbReference type="SAM" id="Phobius"/>
    </source>
</evidence>
<name>A0ABV8LXL6_9ACTN</name>
<feature type="domain" description="Signal transduction histidine kinase subgroup 3 dimerisation and phosphoacceptor" evidence="11">
    <location>
        <begin position="189"/>
        <end position="254"/>
    </location>
</feature>
<reference evidence="13" key="1">
    <citation type="journal article" date="2019" name="Int. J. Syst. Evol. Microbiol.">
        <title>The Global Catalogue of Microorganisms (GCM) 10K type strain sequencing project: providing services to taxonomists for standard genome sequencing and annotation.</title>
        <authorList>
            <consortium name="The Broad Institute Genomics Platform"/>
            <consortium name="The Broad Institute Genome Sequencing Center for Infectious Disease"/>
            <person name="Wu L."/>
            <person name="Ma J."/>
        </authorList>
    </citation>
    <scope>NUCLEOTIDE SEQUENCE [LARGE SCALE GENOMIC DNA]</scope>
    <source>
        <strain evidence="13">CGMCC 4.7289</strain>
    </source>
</reference>
<dbReference type="InterPro" id="IPR036890">
    <property type="entry name" value="HATPase_C_sf"/>
</dbReference>
<evidence type="ECO:0000256" key="3">
    <source>
        <dbReference type="ARBA" id="ARBA00022553"/>
    </source>
</evidence>
<protein>
    <recommendedName>
        <fullName evidence="2">histidine kinase</fullName>
        <ecNumber evidence="2">2.7.13.3</ecNumber>
    </recommendedName>
</protein>
<evidence type="ECO:0000256" key="8">
    <source>
        <dbReference type="ARBA" id="ARBA00023012"/>
    </source>
</evidence>
<dbReference type="PANTHER" id="PTHR24421">
    <property type="entry name" value="NITRATE/NITRITE SENSOR PROTEIN NARX-RELATED"/>
    <property type="match status" value="1"/>
</dbReference>
<keyword evidence="7" id="KW-0067">ATP-binding</keyword>
<evidence type="ECO:0000256" key="4">
    <source>
        <dbReference type="ARBA" id="ARBA00022679"/>
    </source>
</evidence>
<keyword evidence="5" id="KW-0547">Nucleotide-binding</keyword>
<gene>
    <name evidence="12" type="ORF">ACFOZ4_34890</name>
</gene>
<keyword evidence="6 12" id="KW-0418">Kinase</keyword>
<dbReference type="Gene3D" id="3.30.565.10">
    <property type="entry name" value="Histidine kinase-like ATPase, C-terminal domain"/>
    <property type="match status" value="1"/>
</dbReference>
<comment type="catalytic activity">
    <reaction evidence="1">
        <text>ATP + protein L-histidine = ADP + protein N-phospho-L-histidine.</text>
        <dbReference type="EC" id="2.7.13.3"/>
    </reaction>
</comment>
<evidence type="ECO:0000256" key="2">
    <source>
        <dbReference type="ARBA" id="ARBA00012438"/>
    </source>
</evidence>
<dbReference type="EMBL" id="JBHSAY010000026">
    <property type="protein sequence ID" value="MFC4135826.1"/>
    <property type="molecule type" value="Genomic_DNA"/>
</dbReference>